<name>A0ABV5IJS6_9ACTN</name>
<proteinExistence type="predicted"/>
<dbReference type="Pfam" id="PF18631">
    <property type="entry name" value="Cucumopine_C"/>
    <property type="match status" value="1"/>
</dbReference>
<dbReference type="RefSeq" id="WP_189650330.1">
    <property type="nucleotide sequence ID" value="NZ_BMRC01000013.1"/>
</dbReference>
<feature type="domain" description="Cucumopine synthase C-terminal helical bundle" evidence="1">
    <location>
        <begin position="163"/>
        <end position="302"/>
    </location>
</feature>
<comment type="caution">
    <text evidence="2">The sequence shown here is derived from an EMBL/GenBank/DDBJ whole genome shotgun (WGS) entry which is preliminary data.</text>
</comment>
<accession>A0ABV5IJS6</accession>
<sequence>MNKSATERQIEILWPTIGVSVTADLDGRNSDLADALWQTLPYRSLQGHALVAGHHLYHLAPLPELLHVPAVHKIDRRIAPDGSVFCSRLQHLGIKYGPLSEPMPATPIGTVREEDLDALAEAGQAVWQSVYSGGQPVIVEVRRAGDGGGHQLRRPTAQDAEADRLLAELHDEIERIWLDPPQELVDLHEGRIASGAGSFGTTLTTMLFVNGETRPLGYCCYSGLVRAAQQQQLPLEFLQQMARIMAATPAEFLGYCGLNKLHEFTERALEVADQLQDREDFVALMAHMALYVNCLGAWNLQLFPWQVDEHLRSDGTVAPVARPVPGRVSGSLLPPVPDGTVAPA</sequence>
<evidence type="ECO:0000259" key="1">
    <source>
        <dbReference type="Pfam" id="PF18631"/>
    </source>
</evidence>
<gene>
    <name evidence="2" type="ORF">ACFFV7_26610</name>
</gene>
<protein>
    <recommendedName>
        <fullName evidence="1">Cucumopine synthase C-terminal helical bundle domain-containing protein</fullName>
    </recommendedName>
</protein>
<dbReference type="InterPro" id="IPR040602">
    <property type="entry name" value="Cucumopine_C"/>
</dbReference>
<keyword evidence="3" id="KW-1185">Reference proteome</keyword>
<dbReference type="Proteomes" id="UP001589647">
    <property type="component" value="Unassembled WGS sequence"/>
</dbReference>
<dbReference type="EMBL" id="JBHMEI010000020">
    <property type="protein sequence ID" value="MFB9204793.1"/>
    <property type="molecule type" value="Genomic_DNA"/>
</dbReference>
<reference evidence="2 3" key="1">
    <citation type="submission" date="2024-09" db="EMBL/GenBank/DDBJ databases">
        <authorList>
            <person name="Sun Q."/>
            <person name="Mori K."/>
        </authorList>
    </citation>
    <scope>NUCLEOTIDE SEQUENCE [LARGE SCALE GENOMIC DNA]</scope>
    <source>
        <strain evidence="2 3">CCM 3426</strain>
    </source>
</reference>
<evidence type="ECO:0000313" key="3">
    <source>
        <dbReference type="Proteomes" id="UP001589647"/>
    </source>
</evidence>
<dbReference type="Gene3D" id="2.40.100.20">
    <property type="match status" value="1"/>
</dbReference>
<organism evidence="2 3">
    <name type="scientific">Nonomuraea spiralis</name>
    <dbReference type="NCBI Taxonomy" id="46182"/>
    <lineage>
        <taxon>Bacteria</taxon>
        <taxon>Bacillati</taxon>
        <taxon>Actinomycetota</taxon>
        <taxon>Actinomycetes</taxon>
        <taxon>Streptosporangiales</taxon>
        <taxon>Streptosporangiaceae</taxon>
        <taxon>Nonomuraea</taxon>
    </lineage>
</organism>
<evidence type="ECO:0000313" key="2">
    <source>
        <dbReference type="EMBL" id="MFB9204793.1"/>
    </source>
</evidence>